<evidence type="ECO:0000256" key="1">
    <source>
        <dbReference type="SAM" id="MobiDB-lite"/>
    </source>
</evidence>
<evidence type="ECO:0000313" key="4">
    <source>
        <dbReference type="EMBL" id="THJ49449.1"/>
    </source>
</evidence>
<dbReference type="Pfam" id="PF04471">
    <property type="entry name" value="Mrr_cat"/>
    <property type="match status" value="1"/>
</dbReference>
<feature type="region of interest" description="Disordered" evidence="1">
    <location>
        <begin position="1"/>
        <end position="35"/>
    </location>
</feature>
<feature type="compositionally biased region" description="Basic residues" evidence="1">
    <location>
        <begin position="14"/>
        <end position="28"/>
    </location>
</feature>
<name>A0A4S5CTS0_9ACTN</name>
<keyword evidence="2" id="KW-0472">Membrane</keyword>
<dbReference type="Proteomes" id="UP000305282">
    <property type="component" value="Unassembled WGS sequence"/>
</dbReference>
<keyword evidence="2" id="KW-1133">Transmembrane helix</keyword>
<dbReference type="GO" id="GO:0009307">
    <property type="term" value="P:DNA restriction-modification system"/>
    <property type="evidence" value="ECO:0007669"/>
    <property type="project" value="InterPro"/>
</dbReference>
<evidence type="ECO:0000259" key="3">
    <source>
        <dbReference type="Pfam" id="PF04471"/>
    </source>
</evidence>
<dbReference type="GO" id="GO:0015666">
    <property type="term" value="F:restriction endodeoxyribonuclease activity"/>
    <property type="evidence" value="ECO:0007669"/>
    <property type="project" value="TreeGrafter"/>
</dbReference>
<keyword evidence="5" id="KW-1185">Reference proteome</keyword>
<dbReference type="PANTHER" id="PTHR30015">
    <property type="entry name" value="MRR RESTRICTION SYSTEM PROTEIN"/>
    <property type="match status" value="1"/>
</dbReference>
<protein>
    <submittedName>
        <fullName evidence="4">Restriction endonuclease</fullName>
    </submittedName>
</protein>
<gene>
    <name evidence="4" type="ORF">E7Y31_18925</name>
</gene>
<keyword evidence="4" id="KW-0378">Hydrolase</keyword>
<dbReference type="Gene3D" id="3.40.1350.10">
    <property type="match status" value="1"/>
</dbReference>
<keyword evidence="4" id="KW-0255">Endonuclease</keyword>
<keyword evidence="4" id="KW-0540">Nuclease</keyword>
<dbReference type="EMBL" id="SSXH01000629">
    <property type="protein sequence ID" value="THJ49449.1"/>
    <property type="molecule type" value="Genomic_DNA"/>
</dbReference>
<dbReference type="GO" id="GO:0003677">
    <property type="term" value="F:DNA binding"/>
    <property type="evidence" value="ECO:0007669"/>
    <property type="project" value="InterPro"/>
</dbReference>
<feature type="transmembrane region" description="Helical" evidence="2">
    <location>
        <begin position="65"/>
        <end position="87"/>
    </location>
</feature>
<dbReference type="SUPFAM" id="SSF52980">
    <property type="entry name" value="Restriction endonuclease-like"/>
    <property type="match status" value="1"/>
</dbReference>
<proteinExistence type="predicted"/>
<feature type="transmembrane region" description="Helical" evidence="2">
    <location>
        <begin position="40"/>
        <end position="59"/>
    </location>
</feature>
<dbReference type="OrthoDB" id="5181666at2"/>
<dbReference type="AlphaFoldDB" id="A0A4S5CTS0"/>
<dbReference type="PANTHER" id="PTHR30015:SF6">
    <property type="entry name" value="SLL1429 PROTEIN"/>
    <property type="match status" value="1"/>
</dbReference>
<reference evidence="4 5" key="1">
    <citation type="submission" date="2019-04" db="EMBL/GenBank/DDBJ databases">
        <title>Draft genome sequences for three unisolated Alnus-infective Frankia Sp+ strains, AgTrS, AiOr and AvVan, the first sequenced Frankia strains able to sporulate in-planta.</title>
        <authorList>
            <person name="Bethencourt L."/>
            <person name="Vautrin F."/>
            <person name="Taib N."/>
            <person name="Dubost A."/>
            <person name="Castro-Garcia L."/>
            <person name="Imbaud O."/>
            <person name="Abrouk D."/>
            <person name="Fournier P."/>
            <person name="Briolay J."/>
            <person name="Nguyen A."/>
            <person name="Normand P."/>
            <person name="Fernandez M.P."/>
            <person name="Brochier-Armanet C."/>
            <person name="Herrera-Belaroussi A."/>
        </authorList>
    </citation>
    <scope>NUCLEOTIDE SEQUENCE [LARGE SCALE GENOMIC DNA]</scope>
    <source>
        <strain evidence="4 5">AvVan</strain>
    </source>
</reference>
<keyword evidence="2" id="KW-0812">Transmembrane</keyword>
<feature type="domain" description="Restriction endonuclease type IV Mrr" evidence="3">
    <location>
        <begin position="106"/>
        <end position="217"/>
    </location>
</feature>
<evidence type="ECO:0000256" key="2">
    <source>
        <dbReference type="SAM" id="Phobius"/>
    </source>
</evidence>
<dbReference type="InterPro" id="IPR011335">
    <property type="entry name" value="Restrct_endonuc-II-like"/>
</dbReference>
<sequence length="245" mass="26642">MVRRGSSTSDHRPSARRTRRTRARRARGRSSGLSSPGGRVFAWLGGAALAALFFVDLVQGLVSAWGWWTLSLGVSVVLAAAGVWFGFRANKIRQIRRAVEVAVVDVLSPAEFERHIAALLTRDGCLQVRVVGGRGDGGVDVLARTPGMARIAVQCKHYPGRAVGPSAVRDFNGCAWTDHGADVALLVTSGRFTSAAADFGRRHRIQMVDRELLARWMVGEQILPGIRAPWRRRTDALPASEEAPR</sequence>
<comment type="caution">
    <text evidence="4">The sequence shown here is derived from an EMBL/GenBank/DDBJ whole genome shotgun (WGS) entry which is preliminary data.</text>
</comment>
<evidence type="ECO:0000313" key="5">
    <source>
        <dbReference type="Proteomes" id="UP000305282"/>
    </source>
</evidence>
<dbReference type="InterPro" id="IPR052906">
    <property type="entry name" value="Type_IV_Methyl-Rstrct_Enzyme"/>
</dbReference>
<organism evidence="4 5">
    <name type="scientific">Candidatus Frankia alpina</name>
    <dbReference type="NCBI Taxonomy" id="2699483"/>
    <lineage>
        <taxon>Bacteria</taxon>
        <taxon>Bacillati</taxon>
        <taxon>Actinomycetota</taxon>
        <taxon>Actinomycetes</taxon>
        <taxon>Frankiales</taxon>
        <taxon>Frankiaceae</taxon>
        <taxon>Frankia</taxon>
    </lineage>
</organism>
<accession>A0A4S5CTS0</accession>
<dbReference type="InterPro" id="IPR007560">
    <property type="entry name" value="Restrct_endonuc_IV_Mrr"/>
</dbReference>
<dbReference type="InterPro" id="IPR011856">
    <property type="entry name" value="tRNA_endonuc-like_dom_sf"/>
</dbReference>